<accession>A0A084G756</accession>
<feature type="compositionally biased region" description="Basic residues" evidence="10">
    <location>
        <begin position="169"/>
        <end position="180"/>
    </location>
</feature>
<dbReference type="VEuPathDB" id="FungiDB:SAPIO_CDS5068"/>
<evidence type="ECO:0000313" key="12">
    <source>
        <dbReference type="Proteomes" id="UP000028545"/>
    </source>
</evidence>
<evidence type="ECO:0000256" key="1">
    <source>
        <dbReference type="ARBA" id="ARBA00004123"/>
    </source>
</evidence>
<dbReference type="GeneID" id="27724140"/>
<evidence type="ECO:0000256" key="2">
    <source>
        <dbReference type="ARBA" id="ARBA00010916"/>
    </source>
</evidence>
<feature type="region of interest" description="Disordered" evidence="10">
    <location>
        <begin position="1"/>
        <end position="23"/>
    </location>
</feature>
<dbReference type="OrthoDB" id="440324at2759"/>
<dbReference type="GO" id="GO:0006281">
    <property type="term" value="P:DNA repair"/>
    <property type="evidence" value="ECO:0007669"/>
    <property type="project" value="UniProtKB-UniRule"/>
</dbReference>
<dbReference type="GO" id="GO:0006325">
    <property type="term" value="P:chromatin organization"/>
    <property type="evidence" value="ECO:0007669"/>
    <property type="project" value="UniProtKB-KW"/>
</dbReference>
<evidence type="ECO:0000256" key="6">
    <source>
        <dbReference type="ARBA" id="ARBA00023054"/>
    </source>
</evidence>
<evidence type="ECO:0000256" key="7">
    <source>
        <dbReference type="ARBA" id="ARBA00023163"/>
    </source>
</evidence>
<comment type="caution">
    <text evidence="11">The sequence shown here is derived from an EMBL/GenBank/DDBJ whole genome shotgun (WGS) entry which is preliminary data.</text>
</comment>
<comment type="similarity">
    <text evidence="2 9">Belongs to the EAF6 family.</text>
</comment>
<proteinExistence type="inferred from homology"/>
<evidence type="ECO:0000256" key="3">
    <source>
        <dbReference type="ARBA" id="ARBA00018504"/>
    </source>
</evidence>
<dbReference type="Pfam" id="PF09340">
    <property type="entry name" value="NuA4"/>
    <property type="match status" value="1"/>
</dbReference>
<dbReference type="HOGENOM" id="CLU_081048_1_0_1"/>
<dbReference type="KEGG" id="sapo:SAPIO_CDS5068"/>
<keyword evidence="7 9" id="KW-0804">Transcription</keyword>
<dbReference type="Proteomes" id="UP000028545">
    <property type="component" value="Unassembled WGS sequence"/>
</dbReference>
<dbReference type="GO" id="GO:0035267">
    <property type="term" value="C:NuA4 histone acetyltransferase complex"/>
    <property type="evidence" value="ECO:0007669"/>
    <property type="project" value="UniProtKB-UniRule"/>
</dbReference>
<organism evidence="11 12">
    <name type="scientific">Pseudallescheria apiosperma</name>
    <name type="common">Scedosporium apiospermum</name>
    <dbReference type="NCBI Taxonomy" id="563466"/>
    <lineage>
        <taxon>Eukaryota</taxon>
        <taxon>Fungi</taxon>
        <taxon>Dikarya</taxon>
        <taxon>Ascomycota</taxon>
        <taxon>Pezizomycotina</taxon>
        <taxon>Sordariomycetes</taxon>
        <taxon>Hypocreomycetidae</taxon>
        <taxon>Microascales</taxon>
        <taxon>Microascaceae</taxon>
        <taxon>Scedosporium</taxon>
    </lineage>
</organism>
<evidence type="ECO:0000256" key="4">
    <source>
        <dbReference type="ARBA" id="ARBA00022853"/>
    </source>
</evidence>
<evidence type="ECO:0000313" key="11">
    <source>
        <dbReference type="EMBL" id="KEZ43168.1"/>
    </source>
</evidence>
<keyword evidence="12" id="KW-1185">Reference proteome</keyword>
<sequence length="180" mass="19373">MASDNKKTPGALPGPPGPPPTLQEYRKEQARLREMIEKQKQLSKRLAQLEDTIIQKESAYLESSPAGNIITGYDNYVKGTSGAAAQRRKMGTVEQHCVFSRSSISYRPNTGDATTGPSTPASHAPTPLSTSFKDGGSNHATPTSATIARGGNKKKKNNEDDSEHEAVSSKKRTNFGTGRK</sequence>
<feature type="compositionally biased region" description="Polar residues" evidence="10">
    <location>
        <begin position="100"/>
        <end position="146"/>
    </location>
</feature>
<evidence type="ECO:0000256" key="10">
    <source>
        <dbReference type="SAM" id="MobiDB-lite"/>
    </source>
</evidence>
<feature type="region of interest" description="Disordered" evidence="10">
    <location>
        <begin position="100"/>
        <end position="180"/>
    </location>
</feature>
<evidence type="ECO:0000256" key="9">
    <source>
        <dbReference type="RuleBase" id="RU368022"/>
    </source>
</evidence>
<evidence type="ECO:0000256" key="5">
    <source>
        <dbReference type="ARBA" id="ARBA00023015"/>
    </source>
</evidence>
<dbReference type="AlphaFoldDB" id="A0A084G756"/>
<keyword evidence="4 9" id="KW-0156">Chromatin regulator</keyword>
<keyword evidence="5 9" id="KW-0805">Transcription regulation</keyword>
<dbReference type="RefSeq" id="XP_016642967.1">
    <property type="nucleotide sequence ID" value="XM_016787465.1"/>
</dbReference>
<dbReference type="PANTHER" id="PTHR13476">
    <property type="entry name" value="CHROMATIN MODIFICATION-RELATED PROTEIN MEAF6"/>
    <property type="match status" value="1"/>
</dbReference>
<comment type="subunit">
    <text evidence="9">Component of the NuA4 histone acetyltransferase complex.</text>
</comment>
<dbReference type="OMA" id="GPMEQNR"/>
<comment type="function">
    <text evidence="9">Component of the NuA4 histone acetyltransferase complex which is involved in transcriptional activation of selected genes principally by acetylation of nucleosomal histone H4 and H2A. The NuA4 complex is also involved in DNA repair.</text>
</comment>
<keyword evidence="9" id="KW-0234">DNA repair</keyword>
<protein>
    <recommendedName>
        <fullName evidence="3 9">Chromatin modification-related protein EAF6</fullName>
    </recommendedName>
</protein>
<name>A0A084G756_PSEDA</name>
<comment type="subcellular location">
    <subcellularLocation>
        <location evidence="1 9">Nucleus</location>
    </subcellularLocation>
</comment>
<keyword evidence="6" id="KW-0175">Coiled coil</keyword>
<dbReference type="GO" id="GO:0005634">
    <property type="term" value="C:nucleus"/>
    <property type="evidence" value="ECO:0007669"/>
    <property type="project" value="UniProtKB-SubCell"/>
</dbReference>
<evidence type="ECO:0000256" key="8">
    <source>
        <dbReference type="ARBA" id="ARBA00023242"/>
    </source>
</evidence>
<feature type="compositionally biased region" description="Pro residues" evidence="10">
    <location>
        <begin position="12"/>
        <end position="21"/>
    </location>
</feature>
<gene>
    <name evidence="11" type="ORF">SAPIO_CDS5068</name>
</gene>
<dbReference type="EMBL" id="JOWA01000096">
    <property type="protein sequence ID" value="KEZ43168.1"/>
    <property type="molecule type" value="Genomic_DNA"/>
</dbReference>
<keyword evidence="8 9" id="KW-0539">Nucleus</keyword>
<keyword evidence="9" id="KW-0227">DNA damage</keyword>
<dbReference type="InterPro" id="IPR015418">
    <property type="entry name" value="Eaf6"/>
</dbReference>
<reference evidence="11 12" key="1">
    <citation type="journal article" date="2014" name="Genome Announc.">
        <title>Draft genome sequence of the pathogenic fungus Scedosporium apiospermum.</title>
        <authorList>
            <person name="Vandeputte P."/>
            <person name="Ghamrawi S."/>
            <person name="Rechenmann M."/>
            <person name="Iltis A."/>
            <person name="Giraud S."/>
            <person name="Fleury M."/>
            <person name="Thornton C."/>
            <person name="Delhaes L."/>
            <person name="Meyer W."/>
            <person name="Papon N."/>
            <person name="Bouchara J.P."/>
        </authorList>
    </citation>
    <scope>NUCLEOTIDE SEQUENCE [LARGE SCALE GENOMIC DNA]</scope>
    <source>
        <strain evidence="11 12">IHEM 14462</strain>
    </source>
</reference>